<evidence type="ECO:0000313" key="1">
    <source>
        <dbReference type="EMBL" id="CAB4262866.1"/>
    </source>
</evidence>
<evidence type="ECO:0000313" key="4">
    <source>
        <dbReference type="Proteomes" id="UP000507245"/>
    </source>
</evidence>
<keyword evidence="4" id="KW-1185">Reference proteome</keyword>
<sequence length="92" mass="10776">MQLTMLQINTSCSFKRKSYYAPSQLAPHNKEMRPERRSKDMRYRRMLLEEQKKCGKMILSMFPPHTKRHAQSLICQGEGPVAYDNAFPICVP</sequence>
<protein>
    <submittedName>
        <fullName evidence="1">Uncharacterized protein</fullName>
    </submittedName>
</protein>
<gene>
    <name evidence="1" type="ORF">CURHAP_LOCUS2303</name>
    <name evidence="2" type="ORF">ORAREDHAP_LOCUS2318</name>
</gene>
<reference evidence="1 3" key="2">
    <citation type="submission" date="2020-05" db="EMBL/GenBank/DDBJ databases">
        <authorList>
            <person name="Campoy J."/>
            <person name="Schneeberger K."/>
            <person name="Spophaly S."/>
        </authorList>
    </citation>
    <scope>NUCLEOTIDE SEQUENCE [LARGE SCALE GENOMIC DNA]</scope>
    <source>
        <strain evidence="1">PruArmRojPasFocal</strain>
    </source>
</reference>
<evidence type="ECO:0000313" key="2">
    <source>
        <dbReference type="EMBL" id="CAB4293442.1"/>
    </source>
</evidence>
<reference evidence="4" key="1">
    <citation type="journal article" date="2020" name="Genome Biol.">
        <title>Gamete binning: chromosome-level and haplotype-resolved genome assembly enabled by high-throughput single-cell sequencing of gamete genomes.</title>
        <authorList>
            <person name="Campoy J.A."/>
            <person name="Sun H."/>
            <person name="Goel M."/>
            <person name="Jiao W.-B."/>
            <person name="Folz-Donahue K."/>
            <person name="Wang N."/>
            <person name="Rubio M."/>
            <person name="Liu C."/>
            <person name="Kukat C."/>
            <person name="Ruiz D."/>
            <person name="Huettel B."/>
            <person name="Schneeberger K."/>
        </authorList>
    </citation>
    <scope>NUCLEOTIDE SEQUENCE [LARGE SCALE GENOMIC DNA]</scope>
    <source>
        <strain evidence="4">cv. Rojo Pasion</strain>
    </source>
</reference>
<dbReference type="AlphaFoldDB" id="A0A6J5TG37"/>
<dbReference type="EMBL" id="CAEKKB010000001">
    <property type="protein sequence ID" value="CAB4293442.1"/>
    <property type="molecule type" value="Genomic_DNA"/>
</dbReference>
<organism evidence="1 3">
    <name type="scientific">Prunus armeniaca</name>
    <name type="common">Apricot</name>
    <name type="synonym">Armeniaca vulgaris</name>
    <dbReference type="NCBI Taxonomy" id="36596"/>
    <lineage>
        <taxon>Eukaryota</taxon>
        <taxon>Viridiplantae</taxon>
        <taxon>Streptophyta</taxon>
        <taxon>Embryophyta</taxon>
        <taxon>Tracheophyta</taxon>
        <taxon>Spermatophyta</taxon>
        <taxon>Magnoliopsida</taxon>
        <taxon>eudicotyledons</taxon>
        <taxon>Gunneridae</taxon>
        <taxon>Pentapetalae</taxon>
        <taxon>rosids</taxon>
        <taxon>fabids</taxon>
        <taxon>Rosales</taxon>
        <taxon>Rosaceae</taxon>
        <taxon>Amygdaloideae</taxon>
        <taxon>Amygdaleae</taxon>
        <taxon>Prunus</taxon>
    </lineage>
</organism>
<evidence type="ECO:0000313" key="3">
    <source>
        <dbReference type="Proteomes" id="UP000507222"/>
    </source>
</evidence>
<proteinExistence type="predicted"/>
<dbReference type="EMBL" id="CAEKDK010000001">
    <property type="protein sequence ID" value="CAB4262866.1"/>
    <property type="molecule type" value="Genomic_DNA"/>
</dbReference>
<name>A0A6J5TG37_PRUAR</name>
<dbReference type="Proteomes" id="UP000507222">
    <property type="component" value="Unassembled WGS sequence"/>
</dbReference>
<dbReference type="Proteomes" id="UP000507245">
    <property type="component" value="Unassembled WGS sequence"/>
</dbReference>
<accession>A0A6J5TG37</accession>